<proteinExistence type="predicted"/>
<dbReference type="RefSeq" id="WP_131331156.1">
    <property type="nucleotide sequence ID" value="NZ_CP044016.1"/>
</dbReference>
<gene>
    <name evidence="2" type="ORF">E0W69_016600</name>
</gene>
<dbReference type="AlphaFoldDB" id="A0A5P2G908"/>
<dbReference type="KEGG" id="arac:E0W69_016600"/>
<protein>
    <recommendedName>
        <fullName evidence="1">P-type ATPase A domain-containing protein</fullName>
    </recommendedName>
</protein>
<dbReference type="InterPro" id="IPR008250">
    <property type="entry name" value="ATPase_P-typ_transduc_dom_A_sf"/>
</dbReference>
<name>A0A5P2G908_9BACT</name>
<accession>A0A5P2G908</accession>
<feature type="domain" description="P-type ATPase A" evidence="1">
    <location>
        <begin position="23"/>
        <end position="60"/>
    </location>
</feature>
<dbReference type="Proteomes" id="UP000292424">
    <property type="component" value="Chromosome"/>
</dbReference>
<reference evidence="2 3" key="1">
    <citation type="submission" date="2019-09" db="EMBL/GenBank/DDBJ databases">
        <title>Complete genome sequence of Arachidicoccus sp. B3-10 isolated from apple orchard soil.</title>
        <authorList>
            <person name="Kim H.S."/>
            <person name="Han K.-I."/>
            <person name="Suh M.K."/>
            <person name="Lee K.C."/>
            <person name="Eom M.K."/>
            <person name="Kim J.-S."/>
            <person name="Kang S.W."/>
            <person name="Sin Y."/>
            <person name="Lee J.-S."/>
        </authorList>
    </citation>
    <scope>NUCLEOTIDE SEQUENCE [LARGE SCALE GENOMIC DNA]</scope>
    <source>
        <strain evidence="2 3">B3-10</strain>
    </source>
</reference>
<keyword evidence="3" id="KW-1185">Reference proteome</keyword>
<dbReference type="InterPro" id="IPR059000">
    <property type="entry name" value="ATPase_P-type_domA"/>
</dbReference>
<dbReference type="Gene3D" id="2.70.150.10">
    <property type="entry name" value="Calcium-transporting ATPase, cytoplasmic transduction domain A"/>
    <property type="match status" value="1"/>
</dbReference>
<evidence type="ECO:0000313" key="3">
    <source>
        <dbReference type="Proteomes" id="UP000292424"/>
    </source>
</evidence>
<dbReference type="SUPFAM" id="SSF81653">
    <property type="entry name" value="Calcium ATPase, transduction domain A"/>
    <property type="match status" value="1"/>
</dbReference>
<evidence type="ECO:0000259" key="1">
    <source>
        <dbReference type="Pfam" id="PF00122"/>
    </source>
</evidence>
<dbReference type="EMBL" id="CP044016">
    <property type="protein sequence ID" value="QES90200.1"/>
    <property type="molecule type" value="Genomic_DNA"/>
</dbReference>
<sequence>MENKNEVPLTNMLVYGQEGEEMVFPMKTSDLKIGDLIQVEAGEQIPTDFKILVGELVVEKDGKDLIFQKGNIAVAPFLVKKGKAKGYVFSAMEDAIYAKKE</sequence>
<dbReference type="Pfam" id="PF00122">
    <property type="entry name" value="E1-E2_ATPase"/>
    <property type="match status" value="1"/>
</dbReference>
<evidence type="ECO:0000313" key="2">
    <source>
        <dbReference type="EMBL" id="QES90200.1"/>
    </source>
</evidence>
<organism evidence="2 3">
    <name type="scientific">Rhizosphaericola mali</name>
    <dbReference type="NCBI Taxonomy" id="2545455"/>
    <lineage>
        <taxon>Bacteria</taxon>
        <taxon>Pseudomonadati</taxon>
        <taxon>Bacteroidota</taxon>
        <taxon>Chitinophagia</taxon>
        <taxon>Chitinophagales</taxon>
        <taxon>Chitinophagaceae</taxon>
        <taxon>Rhizosphaericola</taxon>
    </lineage>
</organism>